<accession>A0AB39KWT0</accession>
<evidence type="ECO:0000313" key="1">
    <source>
        <dbReference type="EMBL" id="XDO98100.1"/>
    </source>
</evidence>
<sequence>MRIAYFVHNLKDPAVRRRLWLLRLGGAEVSLLGFRRSAEPVEAAPGEPVVDLGRTHDAAMGQRALAVAKAVARTPALRGAVAGRDVIMARNMETLAVAAAARALHAPRAKLIYECLDVHRSLLGEGVKSKAMRWMERGLMSACDQVVVSSPAFVEHYFEPRQRLSRPWLLIENKLVHDRGLDEAAAFTAGPPPGPPWVIGWFGVIRCAKSLAMLRQIATALPGQVKVVIRGQVARHEFDDFDGQVAATPGMTYLGPYDPSEVSRCYGEVHFSWAIDYFEEGLNSVWLLPNRLYEGGRNGVPALALAGVETGRWVRERKAGLVLSDPVSDLTARLEAMTPAEYAALRDRVETLPPSTFTYDSKDSARLVAALAAQGAAA</sequence>
<dbReference type="EMBL" id="CP158375">
    <property type="protein sequence ID" value="XDO98100.1"/>
    <property type="molecule type" value="Genomic_DNA"/>
</dbReference>
<organism evidence="1">
    <name type="scientific">Caulobacter sp. 73W</name>
    <dbReference type="NCBI Taxonomy" id="3161137"/>
    <lineage>
        <taxon>Bacteria</taxon>
        <taxon>Pseudomonadati</taxon>
        <taxon>Pseudomonadota</taxon>
        <taxon>Alphaproteobacteria</taxon>
        <taxon>Caulobacterales</taxon>
        <taxon>Caulobacteraceae</taxon>
        <taxon>Caulobacter</taxon>
    </lineage>
</organism>
<proteinExistence type="predicted"/>
<gene>
    <name evidence="1" type="ORF">ABOZ73_06705</name>
</gene>
<dbReference type="Gene3D" id="3.40.50.11010">
    <property type="match status" value="1"/>
</dbReference>
<protein>
    <submittedName>
        <fullName evidence="1">Glycosyltransferase</fullName>
    </submittedName>
</protein>
<name>A0AB39KWT0_9CAUL</name>
<dbReference type="SUPFAM" id="SSF53756">
    <property type="entry name" value="UDP-Glycosyltransferase/glycogen phosphorylase"/>
    <property type="match status" value="1"/>
</dbReference>
<dbReference type="RefSeq" id="WP_369061750.1">
    <property type="nucleotide sequence ID" value="NZ_CP158375.1"/>
</dbReference>
<reference evidence="1" key="1">
    <citation type="submission" date="2024-06" db="EMBL/GenBank/DDBJ databases">
        <title>Caulobacter inopinatus, sp. nov.</title>
        <authorList>
            <person name="Donachie S.P."/>
        </authorList>
    </citation>
    <scope>NUCLEOTIDE SEQUENCE</scope>
    <source>
        <strain evidence="1">73W</strain>
    </source>
</reference>
<dbReference type="AlphaFoldDB" id="A0AB39KWT0"/>